<dbReference type="EMBL" id="JBHSFU010000004">
    <property type="protein sequence ID" value="MFC4558533.1"/>
    <property type="molecule type" value="Genomic_DNA"/>
</dbReference>
<evidence type="ECO:0000256" key="1">
    <source>
        <dbReference type="SAM" id="MobiDB-lite"/>
    </source>
</evidence>
<dbReference type="Gene3D" id="1.20.120.490">
    <property type="entry name" value="Hypothetical protein TM1646-like domain"/>
    <property type="match status" value="1"/>
</dbReference>
<dbReference type="Proteomes" id="UP001595989">
    <property type="component" value="Unassembled WGS sequence"/>
</dbReference>
<organism evidence="2 3">
    <name type="scientific">Virgibacillus kekensis</name>
    <dbReference type="NCBI Taxonomy" id="202261"/>
    <lineage>
        <taxon>Bacteria</taxon>
        <taxon>Bacillati</taxon>
        <taxon>Bacillota</taxon>
        <taxon>Bacilli</taxon>
        <taxon>Bacillales</taxon>
        <taxon>Bacillaceae</taxon>
        <taxon>Virgibacillus</taxon>
    </lineage>
</organism>
<dbReference type="RefSeq" id="WP_390295349.1">
    <property type="nucleotide sequence ID" value="NZ_JBHSFU010000004.1"/>
</dbReference>
<name>A0ABV9DKC5_9BACI</name>
<dbReference type="InterPro" id="IPR005585">
    <property type="entry name" value="DUF327"/>
</dbReference>
<gene>
    <name evidence="2" type="ORF">ACFO3D_09965</name>
</gene>
<reference evidence="3" key="1">
    <citation type="journal article" date="2019" name="Int. J. Syst. Evol. Microbiol.">
        <title>The Global Catalogue of Microorganisms (GCM) 10K type strain sequencing project: providing services to taxonomists for standard genome sequencing and annotation.</title>
        <authorList>
            <consortium name="The Broad Institute Genomics Platform"/>
            <consortium name="The Broad Institute Genome Sequencing Center for Infectious Disease"/>
            <person name="Wu L."/>
            <person name="Ma J."/>
        </authorList>
    </citation>
    <scope>NUCLEOTIDE SEQUENCE [LARGE SCALE GENOMIC DNA]</scope>
    <source>
        <strain evidence="3">CGMCC 4.7426</strain>
    </source>
</reference>
<proteinExistence type="predicted"/>
<dbReference type="InterPro" id="IPR024042">
    <property type="entry name" value="TM1646-like_dom_sf"/>
</dbReference>
<keyword evidence="3" id="KW-1185">Reference proteome</keyword>
<feature type="compositionally biased region" description="Polar residues" evidence="1">
    <location>
        <begin position="1"/>
        <end position="13"/>
    </location>
</feature>
<dbReference type="Pfam" id="PF03885">
    <property type="entry name" value="DUF327"/>
    <property type="match status" value="1"/>
</dbReference>
<evidence type="ECO:0000313" key="3">
    <source>
        <dbReference type="Proteomes" id="UP001595989"/>
    </source>
</evidence>
<dbReference type="SUPFAM" id="SSF158397">
    <property type="entry name" value="TM1646-like"/>
    <property type="match status" value="1"/>
</dbReference>
<protein>
    <submittedName>
        <fullName evidence="2">YaaR family protein</fullName>
    </submittedName>
</protein>
<sequence length="146" mass="16779">MKVSQDIRSQMDTTTKHHKAATEGRPSFDGMIQSQTHKLKQQELQQLMKNITIQGNKLARFRSFQDLVKFKRMVKGFLQETVNNGLDLQKSHSFSMSGNNRKLTVVKEIDEKLIELTDDIMNQEKKTVDLLGLIGEIKGLLVNLYM</sequence>
<feature type="region of interest" description="Disordered" evidence="1">
    <location>
        <begin position="1"/>
        <end position="29"/>
    </location>
</feature>
<accession>A0ABV9DKC5</accession>
<evidence type="ECO:0000313" key="2">
    <source>
        <dbReference type="EMBL" id="MFC4558533.1"/>
    </source>
</evidence>
<comment type="caution">
    <text evidence="2">The sequence shown here is derived from an EMBL/GenBank/DDBJ whole genome shotgun (WGS) entry which is preliminary data.</text>
</comment>